<dbReference type="InterPro" id="IPR013249">
    <property type="entry name" value="RNA_pol_sigma70_r4_t2"/>
</dbReference>
<dbReference type="Gene3D" id="1.10.10.10">
    <property type="entry name" value="Winged helix-like DNA-binding domain superfamily/Winged helix DNA-binding domain"/>
    <property type="match status" value="1"/>
</dbReference>
<comment type="caution">
    <text evidence="8">The sequence shown here is derived from an EMBL/GenBank/DDBJ whole genome shotgun (WGS) entry which is preliminary data.</text>
</comment>
<accession>A0A937AHE6</accession>
<evidence type="ECO:0000259" key="6">
    <source>
        <dbReference type="Pfam" id="PF04542"/>
    </source>
</evidence>
<dbReference type="InterPro" id="IPR036388">
    <property type="entry name" value="WH-like_DNA-bd_sf"/>
</dbReference>
<dbReference type="CDD" id="cd06171">
    <property type="entry name" value="Sigma70_r4"/>
    <property type="match status" value="1"/>
</dbReference>
<dbReference type="NCBIfam" id="TIGR02937">
    <property type="entry name" value="sigma70-ECF"/>
    <property type="match status" value="1"/>
</dbReference>
<evidence type="ECO:0000259" key="7">
    <source>
        <dbReference type="Pfam" id="PF08281"/>
    </source>
</evidence>
<reference evidence="8" key="1">
    <citation type="submission" date="2021-01" db="EMBL/GenBank/DDBJ databases">
        <title>Marivirga sp. nov., isolated from intertidal surface sediments.</title>
        <authorList>
            <person name="Zhang M."/>
        </authorList>
    </citation>
    <scope>NUCLEOTIDE SEQUENCE</scope>
    <source>
        <strain evidence="8">SM1354</strain>
    </source>
</reference>
<dbReference type="PANTHER" id="PTHR43133">
    <property type="entry name" value="RNA POLYMERASE ECF-TYPE SIGMA FACTO"/>
    <property type="match status" value="1"/>
</dbReference>
<evidence type="ECO:0000256" key="5">
    <source>
        <dbReference type="ARBA" id="ARBA00023163"/>
    </source>
</evidence>
<proteinExistence type="inferred from homology"/>
<sequence>MYQDFIQTEEENLIEEAQHGNSLAAGRLVQLWYERIYNYAYKFLGSKELASEVSQKTFIAVYKNIGSLQDRSKFKSWIYTIVANKCKEEHRKKKRWSILSFDQILPNNKEVEAESPAWEVSKPLDTNPEKHYMQSELGDIIRKCMSKLPAEQREVLIMKEYEGLKFREIADVLQISENTAKSRLYYALDAMRKILNKENINKETVSYEY</sequence>
<dbReference type="PANTHER" id="PTHR43133:SF8">
    <property type="entry name" value="RNA POLYMERASE SIGMA FACTOR HI_1459-RELATED"/>
    <property type="match status" value="1"/>
</dbReference>
<dbReference type="GO" id="GO:0003677">
    <property type="term" value="F:DNA binding"/>
    <property type="evidence" value="ECO:0007669"/>
    <property type="project" value="UniProtKB-KW"/>
</dbReference>
<feature type="domain" description="RNA polymerase sigma-70 region 2" evidence="6">
    <location>
        <begin position="28"/>
        <end position="95"/>
    </location>
</feature>
<dbReference type="Pfam" id="PF08281">
    <property type="entry name" value="Sigma70_r4_2"/>
    <property type="match status" value="1"/>
</dbReference>
<dbReference type="Pfam" id="PF04542">
    <property type="entry name" value="Sigma70_r2"/>
    <property type="match status" value="1"/>
</dbReference>
<dbReference type="AlphaFoldDB" id="A0A937AHE6"/>
<name>A0A937AHE6_9BACT</name>
<dbReference type="InterPro" id="IPR007627">
    <property type="entry name" value="RNA_pol_sigma70_r2"/>
</dbReference>
<keyword evidence="5" id="KW-0804">Transcription</keyword>
<keyword evidence="2" id="KW-0805">Transcription regulation</keyword>
<dbReference type="InterPro" id="IPR013324">
    <property type="entry name" value="RNA_pol_sigma_r3/r4-like"/>
</dbReference>
<organism evidence="8 9">
    <name type="scientific">Marivirga atlantica</name>
    <dbReference type="NCBI Taxonomy" id="1548457"/>
    <lineage>
        <taxon>Bacteria</taxon>
        <taxon>Pseudomonadati</taxon>
        <taxon>Bacteroidota</taxon>
        <taxon>Cytophagia</taxon>
        <taxon>Cytophagales</taxon>
        <taxon>Marivirgaceae</taxon>
        <taxon>Marivirga</taxon>
    </lineage>
</organism>
<keyword evidence="3" id="KW-0731">Sigma factor</keyword>
<dbReference type="RefSeq" id="WP_201922397.1">
    <property type="nucleotide sequence ID" value="NZ_JAERQG010000003.1"/>
</dbReference>
<gene>
    <name evidence="8" type="ORF">JKP34_13380</name>
</gene>
<protein>
    <submittedName>
        <fullName evidence="8">RNA polymerase sigma factor</fullName>
    </submittedName>
</protein>
<feature type="domain" description="RNA polymerase sigma factor 70 region 4 type 2" evidence="7">
    <location>
        <begin position="140"/>
        <end position="189"/>
    </location>
</feature>
<evidence type="ECO:0000313" key="8">
    <source>
        <dbReference type="EMBL" id="MBL0766253.1"/>
    </source>
</evidence>
<dbReference type="SUPFAM" id="SSF88946">
    <property type="entry name" value="Sigma2 domain of RNA polymerase sigma factors"/>
    <property type="match status" value="1"/>
</dbReference>
<evidence type="ECO:0000256" key="3">
    <source>
        <dbReference type="ARBA" id="ARBA00023082"/>
    </source>
</evidence>
<evidence type="ECO:0000313" key="9">
    <source>
        <dbReference type="Proteomes" id="UP000642920"/>
    </source>
</evidence>
<keyword evidence="9" id="KW-1185">Reference proteome</keyword>
<dbReference type="InterPro" id="IPR013325">
    <property type="entry name" value="RNA_pol_sigma_r2"/>
</dbReference>
<keyword evidence="4" id="KW-0238">DNA-binding</keyword>
<evidence type="ECO:0000256" key="4">
    <source>
        <dbReference type="ARBA" id="ARBA00023125"/>
    </source>
</evidence>
<dbReference type="InterPro" id="IPR039425">
    <property type="entry name" value="RNA_pol_sigma-70-like"/>
</dbReference>
<dbReference type="Gene3D" id="1.10.1740.10">
    <property type="match status" value="1"/>
</dbReference>
<dbReference type="EMBL" id="JAERQG010000003">
    <property type="protein sequence ID" value="MBL0766253.1"/>
    <property type="molecule type" value="Genomic_DNA"/>
</dbReference>
<dbReference type="GO" id="GO:0006352">
    <property type="term" value="P:DNA-templated transcription initiation"/>
    <property type="evidence" value="ECO:0007669"/>
    <property type="project" value="InterPro"/>
</dbReference>
<dbReference type="GO" id="GO:0016987">
    <property type="term" value="F:sigma factor activity"/>
    <property type="evidence" value="ECO:0007669"/>
    <property type="project" value="UniProtKB-KW"/>
</dbReference>
<comment type="similarity">
    <text evidence="1">Belongs to the sigma-70 factor family. ECF subfamily.</text>
</comment>
<dbReference type="Proteomes" id="UP000642920">
    <property type="component" value="Unassembled WGS sequence"/>
</dbReference>
<evidence type="ECO:0000256" key="2">
    <source>
        <dbReference type="ARBA" id="ARBA00023015"/>
    </source>
</evidence>
<evidence type="ECO:0000256" key="1">
    <source>
        <dbReference type="ARBA" id="ARBA00010641"/>
    </source>
</evidence>
<dbReference type="SUPFAM" id="SSF88659">
    <property type="entry name" value="Sigma3 and sigma4 domains of RNA polymerase sigma factors"/>
    <property type="match status" value="1"/>
</dbReference>
<dbReference type="InterPro" id="IPR014284">
    <property type="entry name" value="RNA_pol_sigma-70_dom"/>
</dbReference>